<dbReference type="InterPro" id="IPR006321">
    <property type="entry name" value="PilT/PilU"/>
</dbReference>
<dbReference type="GO" id="GO:0005524">
    <property type="term" value="F:ATP binding"/>
    <property type="evidence" value="ECO:0007669"/>
    <property type="project" value="InterPro"/>
</dbReference>
<dbReference type="Proteomes" id="UP000292423">
    <property type="component" value="Unassembled WGS sequence"/>
</dbReference>
<comment type="similarity">
    <text evidence="1">Belongs to the GSP E family.</text>
</comment>
<dbReference type="InterPro" id="IPR050921">
    <property type="entry name" value="T4SS_GSP_E_ATPase"/>
</dbReference>
<sequence length="384" mass="42844">MAIQDYGMTTDPSNYDLGALLKLMVDVDASDLFLTVGAPPNIKVQGVVRAINLPPMTSPLVKSLAYSIMTEAQTRQFEAHLECDLGITIENLGRFRFNIFMQRGETAVVARRIKTRIPTIQTLKLPEVLEHLVMLKRGLILVVGSAGAGKSSTLAAMLEHRNENATGHILTIEDPIEFVHQHKRSLIDQREVGLDTHSFEEALRHAMREAPDLIMIGEIRDQMTMQHAISYAETGHLCLSTLHANNANQTIDRIINFFPEDSRRQILMDLSMNLRAVIAQRLIRGNGDQLVPATEVLVLTPYISELIQKGQTDQIKDLMSKGQEVGMHTFDQSLYDLYARGEISMEQAIENADSKTDLSLRIRLTPGHQPASPDLHLKPENAAD</sequence>
<organism evidence="4 5">
    <name type="scientific">Fluviicoccus keumensis</name>
    <dbReference type="NCBI Taxonomy" id="1435465"/>
    <lineage>
        <taxon>Bacteria</taxon>
        <taxon>Pseudomonadati</taxon>
        <taxon>Pseudomonadota</taxon>
        <taxon>Gammaproteobacteria</taxon>
        <taxon>Moraxellales</taxon>
        <taxon>Moraxellaceae</taxon>
        <taxon>Fluviicoccus</taxon>
    </lineage>
</organism>
<accession>A0A4Q7Z996</accession>
<keyword evidence="5" id="KW-1185">Reference proteome</keyword>
<feature type="compositionally biased region" description="Basic and acidic residues" evidence="2">
    <location>
        <begin position="375"/>
        <end position="384"/>
    </location>
</feature>
<dbReference type="Pfam" id="PF00437">
    <property type="entry name" value="T2SSE"/>
    <property type="match status" value="1"/>
</dbReference>
<evidence type="ECO:0000313" key="5">
    <source>
        <dbReference type="Proteomes" id="UP000292423"/>
    </source>
</evidence>
<evidence type="ECO:0000256" key="1">
    <source>
        <dbReference type="ARBA" id="ARBA00006611"/>
    </source>
</evidence>
<gene>
    <name evidence="4" type="ORF">EV700_1471</name>
</gene>
<dbReference type="PROSITE" id="PS00662">
    <property type="entry name" value="T2SP_E"/>
    <property type="match status" value="1"/>
</dbReference>
<protein>
    <submittedName>
        <fullName evidence="4">Twitching motility protein PilU</fullName>
    </submittedName>
</protein>
<comment type="caution">
    <text evidence="4">The sequence shown here is derived from an EMBL/GenBank/DDBJ whole genome shotgun (WGS) entry which is preliminary data.</text>
</comment>
<dbReference type="EMBL" id="SHKX01000011">
    <property type="protein sequence ID" value="RZU47080.1"/>
    <property type="molecule type" value="Genomic_DNA"/>
</dbReference>
<evidence type="ECO:0000256" key="2">
    <source>
        <dbReference type="SAM" id="MobiDB-lite"/>
    </source>
</evidence>
<dbReference type="InterPro" id="IPR027417">
    <property type="entry name" value="P-loop_NTPase"/>
</dbReference>
<dbReference type="AlphaFoldDB" id="A0A4Q7Z996"/>
<dbReference type="CDD" id="cd01131">
    <property type="entry name" value="PilT"/>
    <property type="match status" value="1"/>
</dbReference>
<name>A0A4Q7Z996_9GAMM</name>
<dbReference type="Gene3D" id="3.30.450.90">
    <property type="match status" value="1"/>
</dbReference>
<evidence type="ECO:0000313" key="4">
    <source>
        <dbReference type="EMBL" id="RZU47080.1"/>
    </source>
</evidence>
<reference evidence="4 5" key="1">
    <citation type="submission" date="2019-02" db="EMBL/GenBank/DDBJ databases">
        <title>Genomic Encyclopedia of Type Strains, Phase IV (KMG-IV): sequencing the most valuable type-strain genomes for metagenomic binning, comparative biology and taxonomic classification.</title>
        <authorList>
            <person name="Goeker M."/>
        </authorList>
    </citation>
    <scope>NUCLEOTIDE SEQUENCE [LARGE SCALE GENOMIC DNA]</scope>
    <source>
        <strain evidence="4 5">DSM 105135</strain>
    </source>
</reference>
<dbReference type="NCBIfam" id="TIGR01420">
    <property type="entry name" value="pilT_fam"/>
    <property type="match status" value="1"/>
</dbReference>
<feature type="region of interest" description="Disordered" evidence="2">
    <location>
        <begin position="365"/>
        <end position="384"/>
    </location>
</feature>
<proteinExistence type="inferred from homology"/>
<feature type="domain" description="Bacterial type II secretion system protein E" evidence="3">
    <location>
        <begin position="207"/>
        <end position="221"/>
    </location>
</feature>
<dbReference type="Gene3D" id="3.40.50.300">
    <property type="entry name" value="P-loop containing nucleotide triphosphate hydrolases"/>
    <property type="match status" value="1"/>
</dbReference>
<dbReference type="GO" id="GO:0016887">
    <property type="term" value="F:ATP hydrolysis activity"/>
    <property type="evidence" value="ECO:0007669"/>
    <property type="project" value="InterPro"/>
</dbReference>
<evidence type="ECO:0000259" key="3">
    <source>
        <dbReference type="PROSITE" id="PS00662"/>
    </source>
</evidence>
<dbReference type="InterPro" id="IPR001482">
    <property type="entry name" value="T2SS/T4SS_dom"/>
</dbReference>
<dbReference type="PANTHER" id="PTHR30486:SF12">
    <property type="entry name" value="TYPE IV PILUS ATPASE PILU"/>
    <property type="match status" value="1"/>
</dbReference>
<dbReference type="SUPFAM" id="SSF52540">
    <property type="entry name" value="P-loop containing nucleoside triphosphate hydrolases"/>
    <property type="match status" value="1"/>
</dbReference>
<dbReference type="PANTHER" id="PTHR30486">
    <property type="entry name" value="TWITCHING MOTILITY PROTEIN PILT"/>
    <property type="match status" value="1"/>
</dbReference>